<accession>A0ABU5ZIJ5</accession>
<dbReference type="Proteomes" id="UP001310386">
    <property type="component" value="Unassembled WGS sequence"/>
</dbReference>
<reference evidence="1" key="1">
    <citation type="submission" date="2023-12" db="EMBL/GenBank/DDBJ databases">
        <title>Fervidustalea candida gen. nov., sp. nov., a novel member of the family Paenibacillaceae isolated from a geothermal area.</title>
        <authorList>
            <person name="Li W.-J."/>
            <person name="Jiao J.-Y."/>
            <person name="Chen Y."/>
        </authorList>
    </citation>
    <scope>NUCLEOTIDE SEQUENCE</scope>
    <source>
        <strain evidence="1">SYSU GA230002</strain>
    </source>
</reference>
<gene>
    <name evidence="1" type="ORF">VF724_04515</name>
</gene>
<proteinExistence type="predicted"/>
<dbReference type="EMBL" id="JAYJLD010000004">
    <property type="protein sequence ID" value="MEB3100920.1"/>
    <property type="molecule type" value="Genomic_DNA"/>
</dbReference>
<comment type="caution">
    <text evidence="1">The sequence shown here is derived from an EMBL/GenBank/DDBJ whole genome shotgun (WGS) entry which is preliminary data.</text>
</comment>
<sequence length="127" mass="14549">MNEQLTLKVLDALDSMSQRIKMIETDMVRKSDIADMVVKSDIADMVRKSDIADMVRKSDIADMVRKSDIADLPLIRQAVLETAAAVKRIEAKLEQHQEILDSHSHSIDILHRNQLRIETEIEKIRSK</sequence>
<dbReference type="RefSeq" id="WP_371753033.1">
    <property type="nucleotide sequence ID" value="NZ_JAYJLD010000004.1"/>
</dbReference>
<organism evidence="1 2">
    <name type="scientific">Ferviditalea candida</name>
    <dbReference type="NCBI Taxonomy" id="3108399"/>
    <lineage>
        <taxon>Bacteria</taxon>
        <taxon>Bacillati</taxon>
        <taxon>Bacillota</taxon>
        <taxon>Bacilli</taxon>
        <taxon>Bacillales</taxon>
        <taxon>Paenibacillaceae</taxon>
        <taxon>Ferviditalea</taxon>
    </lineage>
</organism>
<evidence type="ECO:0000313" key="2">
    <source>
        <dbReference type="Proteomes" id="UP001310386"/>
    </source>
</evidence>
<keyword evidence="2" id="KW-1185">Reference proteome</keyword>
<protein>
    <submittedName>
        <fullName evidence="1">Uncharacterized protein</fullName>
    </submittedName>
</protein>
<name>A0ABU5ZIJ5_9BACL</name>
<evidence type="ECO:0000313" key="1">
    <source>
        <dbReference type="EMBL" id="MEB3100920.1"/>
    </source>
</evidence>